<dbReference type="NCBIfam" id="TIGR02170">
    <property type="entry name" value="thyX"/>
    <property type="match status" value="1"/>
</dbReference>
<comment type="similarity">
    <text evidence="1">Belongs to the thymidylate synthase ThyX family.</text>
</comment>
<comment type="pathway">
    <text evidence="1">Pyrimidine metabolism; dTTP biosynthesis.</text>
</comment>
<keyword evidence="1" id="KW-0274">FAD</keyword>
<comment type="cofactor">
    <cofactor evidence="1">
        <name>FAD</name>
        <dbReference type="ChEBI" id="CHEBI:57692"/>
    </cofactor>
    <text evidence="1">Binds 4 FAD per tetramer. Each FAD binding site is formed by three monomers.</text>
</comment>
<gene>
    <name evidence="1" type="primary">thyX</name>
    <name evidence="2" type="ORF">FZC35_00405</name>
</gene>
<dbReference type="KEGG" id="cip:FZC35_00405"/>
<dbReference type="GO" id="GO:0006231">
    <property type="term" value="P:dTMP biosynthetic process"/>
    <property type="evidence" value="ECO:0007669"/>
    <property type="project" value="UniProtKB-UniRule"/>
</dbReference>
<organism evidence="2 3">
    <name type="scientific">Candidatus Cytomitobacter indipagum</name>
    <dbReference type="NCBI Taxonomy" id="2601575"/>
    <lineage>
        <taxon>Bacteria</taxon>
        <taxon>Pseudomonadati</taxon>
        <taxon>Pseudomonadota</taxon>
        <taxon>Alphaproteobacteria</taxon>
        <taxon>Holosporales</taxon>
        <taxon>Holosporaceae</taxon>
        <taxon>Candidatus Cytomitobacter</taxon>
    </lineage>
</organism>
<comment type="caution">
    <text evidence="1">Lacks conserved residue(s) required for the propagation of feature annotation.</text>
</comment>
<dbReference type="CDD" id="cd20175">
    <property type="entry name" value="ThyX"/>
    <property type="match status" value="1"/>
</dbReference>
<accession>A0A5C0UDT6</accession>
<feature type="binding site" evidence="1">
    <location>
        <begin position="190"/>
        <end position="192"/>
    </location>
    <ligand>
        <name>FAD</name>
        <dbReference type="ChEBI" id="CHEBI:57692"/>
        <note>ligand shared between neighboring subunits</note>
    </ligand>
</feature>
<dbReference type="GO" id="GO:0050797">
    <property type="term" value="F:thymidylate synthase (FAD) activity"/>
    <property type="evidence" value="ECO:0007669"/>
    <property type="project" value="UniProtKB-UniRule"/>
</dbReference>
<evidence type="ECO:0000313" key="3">
    <source>
        <dbReference type="Proteomes" id="UP000325155"/>
    </source>
</evidence>
<keyword evidence="1 2" id="KW-0489">Methyltransferase</keyword>
<dbReference type="InterPro" id="IPR003669">
    <property type="entry name" value="Thymidylate_synthase_ThyX"/>
</dbReference>
<feature type="binding site" description="in other chain" evidence="1">
    <location>
        <begin position="102"/>
        <end position="106"/>
    </location>
    <ligand>
        <name>dUMP</name>
        <dbReference type="ChEBI" id="CHEBI:246422"/>
        <note>ligand shared between dimeric partners</note>
    </ligand>
</feature>
<dbReference type="PANTHER" id="PTHR34934">
    <property type="entry name" value="FLAVIN-DEPENDENT THYMIDYLATE SYNTHASE"/>
    <property type="match status" value="1"/>
</dbReference>
<proteinExistence type="inferred from homology"/>
<comment type="catalytic activity">
    <reaction evidence="1">
        <text>dUMP + (6R)-5,10-methylene-5,6,7,8-tetrahydrofolate + NADPH + H(+) = dTMP + (6S)-5,6,7,8-tetrahydrofolate + NADP(+)</text>
        <dbReference type="Rhea" id="RHEA:29043"/>
        <dbReference type="ChEBI" id="CHEBI:15378"/>
        <dbReference type="ChEBI" id="CHEBI:15636"/>
        <dbReference type="ChEBI" id="CHEBI:57453"/>
        <dbReference type="ChEBI" id="CHEBI:57783"/>
        <dbReference type="ChEBI" id="CHEBI:58349"/>
        <dbReference type="ChEBI" id="CHEBI:63528"/>
        <dbReference type="ChEBI" id="CHEBI:246422"/>
        <dbReference type="EC" id="2.1.1.148"/>
    </reaction>
</comment>
<dbReference type="InterPro" id="IPR036098">
    <property type="entry name" value="Thymidylate_synthase_ThyX_sf"/>
</dbReference>
<comment type="subunit">
    <text evidence="1">Homotetramer.</text>
</comment>
<feature type="binding site" evidence="1">
    <location>
        <position position="102"/>
    </location>
    <ligand>
        <name>FAD</name>
        <dbReference type="ChEBI" id="CHEBI:57692"/>
        <note>ligand shared between neighboring subunits</note>
    </ligand>
</feature>
<name>A0A5C0UDT6_9PROT</name>
<evidence type="ECO:0000256" key="1">
    <source>
        <dbReference type="HAMAP-Rule" id="MF_01408"/>
    </source>
</evidence>
<keyword evidence="1 2" id="KW-0808">Transferase</keyword>
<feature type="binding site" evidence="1">
    <location>
        <begin position="91"/>
        <end position="94"/>
    </location>
    <ligand>
        <name>dUMP</name>
        <dbReference type="ChEBI" id="CHEBI:246422"/>
        <note>ligand shared between dimeric partners</note>
    </ligand>
</feature>
<dbReference type="Gene3D" id="3.30.1360.170">
    <property type="match status" value="1"/>
</dbReference>
<dbReference type="EC" id="2.1.1.148" evidence="1"/>
<dbReference type="HAMAP" id="MF_01408">
    <property type="entry name" value="ThyX"/>
    <property type="match status" value="1"/>
</dbReference>
<evidence type="ECO:0000313" key="2">
    <source>
        <dbReference type="EMBL" id="QEK37850.1"/>
    </source>
</evidence>
<keyword evidence="3" id="KW-1185">Reference proteome</keyword>
<dbReference type="OrthoDB" id="9774464at2"/>
<feature type="active site" description="Involved in ionization of N3 of dUMP, leading to its activation" evidence="1">
    <location>
        <position position="201"/>
    </location>
</feature>
<dbReference type="GO" id="GO:0070402">
    <property type="term" value="F:NADPH binding"/>
    <property type="evidence" value="ECO:0007669"/>
    <property type="project" value="TreeGrafter"/>
</dbReference>
<keyword evidence="1" id="KW-0545">Nucleotide biosynthesis</keyword>
<dbReference type="PANTHER" id="PTHR34934:SF1">
    <property type="entry name" value="FLAVIN-DEPENDENT THYMIDYLATE SYNTHASE"/>
    <property type="match status" value="1"/>
</dbReference>
<dbReference type="Proteomes" id="UP000325155">
    <property type="component" value="Chromosome"/>
</dbReference>
<dbReference type="GO" id="GO:0050660">
    <property type="term" value="F:flavin adenine dinucleotide binding"/>
    <property type="evidence" value="ECO:0007669"/>
    <property type="project" value="UniProtKB-UniRule"/>
</dbReference>
<keyword evidence="1" id="KW-0285">Flavoprotein</keyword>
<dbReference type="Pfam" id="PF02511">
    <property type="entry name" value="Thy1"/>
    <property type="match status" value="1"/>
</dbReference>
<dbReference type="SUPFAM" id="SSF69796">
    <property type="entry name" value="Thymidylate synthase-complementing protein Thy1"/>
    <property type="match status" value="1"/>
</dbReference>
<feature type="binding site" evidence="1">
    <location>
        <position position="71"/>
    </location>
    <ligand>
        <name>FAD</name>
        <dbReference type="ChEBI" id="CHEBI:57692"/>
        <note>ligand shared between neighboring subunits</note>
    </ligand>
</feature>
<dbReference type="UniPathway" id="UPA00575"/>
<dbReference type="GO" id="GO:0004799">
    <property type="term" value="F:thymidylate synthase activity"/>
    <property type="evidence" value="ECO:0007669"/>
    <property type="project" value="TreeGrafter"/>
</dbReference>
<keyword evidence="1" id="KW-0521">NADP</keyword>
<dbReference type="RefSeq" id="WP_148980697.1">
    <property type="nucleotide sequence ID" value="NZ_CP043315.1"/>
</dbReference>
<reference evidence="2 3" key="1">
    <citation type="submission" date="2019-08" db="EMBL/GenBank/DDBJ databases">
        <title>Highly reduced genomes of protist endosymbionts show evolutionary convergence.</title>
        <authorList>
            <person name="George E."/>
            <person name="Husnik F."/>
            <person name="Tashyreva D."/>
            <person name="Prokopchuk G."/>
            <person name="Horak A."/>
            <person name="Kwong W.K."/>
            <person name="Lukes J."/>
            <person name="Keeling P.J."/>
        </authorList>
    </citation>
    <scope>NUCLEOTIDE SEQUENCE [LARGE SCALE GENOMIC DNA]</scope>
    <source>
        <strain evidence="2">1605</strain>
    </source>
</reference>
<protein>
    <recommendedName>
        <fullName evidence="1">Flavin-dependent thymidylate synthase</fullName>
        <shortName evidence="1">FDTS</shortName>
        <ecNumber evidence="1">2.1.1.148</ecNumber>
    </recommendedName>
    <alternativeName>
        <fullName evidence="1">FAD-dependent thymidylate synthase</fullName>
    </alternativeName>
    <alternativeName>
        <fullName evidence="1">Thymidylate synthase ThyX</fullName>
        <shortName evidence="1">TS</shortName>
        <shortName evidence="1">TSase</shortName>
    </alternativeName>
</protein>
<dbReference type="AlphaFoldDB" id="A0A5C0UDT6"/>
<sequence>METKRICVESLEKIIGQETKILDKGFIRVIDYMGDDAAIVQAARISYGKGTKSVSNDKSLIKYLLRNEHTSVFEMCEIKLHIKAPIFVARQWLRHRTANVNEYSARYSEMESDFYLPEMNHITGQNMSNKQARGGHIDQSIQKKSQEKINQINEDSYKAYQELIEDEVAREVARGVLPTNLYTQFYWKIDLNNLLRFIKLRSSSHAQFEIREYAIAIKNILKAWVPFTYEAFDNYNQISLSKDGIKIVQALSNNENINQEDTNMSKNEWNELMKNIKREDLLK</sequence>
<dbReference type="GO" id="GO:0032259">
    <property type="term" value="P:methylation"/>
    <property type="evidence" value="ECO:0007669"/>
    <property type="project" value="UniProtKB-KW"/>
</dbReference>
<feature type="binding site" evidence="1">
    <location>
        <position position="201"/>
    </location>
    <ligand>
        <name>dUMP</name>
        <dbReference type="ChEBI" id="CHEBI:246422"/>
        <note>ligand shared between dimeric partners</note>
    </ligand>
</feature>
<feature type="binding site" evidence="1">
    <location>
        <begin position="94"/>
        <end position="96"/>
    </location>
    <ligand>
        <name>FAD</name>
        <dbReference type="ChEBI" id="CHEBI:57692"/>
        <note>ligand shared between neighboring subunits</note>
    </ligand>
</feature>
<dbReference type="GO" id="GO:0006235">
    <property type="term" value="P:dTTP biosynthetic process"/>
    <property type="evidence" value="ECO:0007669"/>
    <property type="project" value="UniProtKB-UniRule"/>
</dbReference>
<feature type="binding site" description="in other chain" evidence="1">
    <location>
        <position position="174"/>
    </location>
    <ligand>
        <name>dUMP</name>
        <dbReference type="ChEBI" id="CHEBI:246422"/>
        <note>ligand shared between dimeric partners</note>
    </ligand>
</feature>
<dbReference type="PROSITE" id="PS51331">
    <property type="entry name" value="THYX"/>
    <property type="match status" value="1"/>
</dbReference>
<dbReference type="EMBL" id="CP043315">
    <property type="protein sequence ID" value="QEK37850.1"/>
    <property type="molecule type" value="Genomic_DNA"/>
</dbReference>
<comment type="function">
    <text evidence="1">Catalyzes the reductive methylation of 2'-deoxyuridine-5'-monophosphate (dUMP) to 2'-deoxythymidine-5'-monophosphate (dTMP) while utilizing 5,10-methylenetetrahydrofolate (mTHF) as the methyl donor, and NADPH and FADH(2) as the reductant.</text>
</comment>